<evidence type="ECO:0000256" key="2">
    <source>
        <dbReference type="ARBA" id="ARBA00022638"/>
    </source>
</evidence>
<sequence length="77" mass="8249">IDMLYNLGDASLVSSTLLRKANAGDLAGACAEMPRWVFGTVNGQRVRLNGLVNRRGTTAELCAEWGRDGHFSAGLVQ</sequence>
<keyword evidence="2 3" id="KW-0081">Bacteriolytic enzyme</keyword>
<dbReference type="AlphaFoldDB" id="A0A4S5BKU8"/>
<dbReference type="GO" id="GO:0003796">
    <property type="term" value="F:lysozyme activity"/>
    <property type="evidence" value="ECO:0007669"/>
    <property type="project" value="UniProtKB-EC"/>
</dbReference>
<dbReference type="EC" id="3.2.1.17" evidence="3"/>
<dbReference type="InterPro" id="IPR023347">
    <property type="entry name" value="Lysozyme_dom_sf"/>
</dbReference>
<dbReference type="PANTHER" id="PTHR38107">
    <property type="match status" value="1"/>
</dbReference>
<accession>A0A4S5BKU8</accession>
<evidence type="ECO:0000256" key="3">
    <source>
        <dbReference type="RuleBase" id="RU003788"/>
    </source>
</evidence>
<organism evidence="4 5">
    <name type="scientific">Lampropedia aestuarii</name>
    <dbReference type="NCBI Taxonomy" id="2562762"/>
    <lineage>
        <taxon>Bacteria</taxon>
        <taxon>Pseudomonadati</taxon>
        <taxon>Pseudomonadota</taxon>
        <taxon>Betaproteobacteria</taxon>
        <taxon>Burkholderiales</taxon>
        <taxon>Comamonadaceae</taxon>
        <taxon>Lampropedia</taxon>
    </lineage>
</organism>
<evidence type="ECO:0000313" key="5">
    <source>
        <dbReference type="Proteomes" id="UP000306236"/>
    </source>
</evidence>
<proteinExistence type="inferred from homology"/>
<reference evidence="4 5" key="1">
    <citation type="submission" date="2019-04" db="EMBL/GenBank/DDBJ databases">
        <title>Lampropedia sp YIM MLB12 draf genome.</title>
        <authorList>
            <person name="Wang Y.-X."/>
        </authorList>
    </citation>
    <scope>NUCLEOTIDE SEQUENCE [LARGE SCALE GENOMIC DNA]</scope>
    <source>
        <strain evidence="4 5">YIM MLB12</strain>
    </source>
</reference>
<dbReference type="OrthoDB" id="5327667at2"/>
<evidence type="ECO:0000313" key="4">
    <source>
        <dbReference type="EMBL" id="THJ30308.1"/>
    </source>
</evidence>
<dbReference type="SUPFAM" id="SSF53955">
    <property type="entry name" value="Lysozyme-like"/>
    <property type="match status" value="1"/>
</dbReference>
<keyword evidence="3" id="KW-0378">Hydrolase</keyword>
<comment type="similarity">
    <text evidence="3">Belongs to the glycosyl hydrolase 24 family.</text>
</comment>
<dbReference type="InterPro" id="IPR023346">
    <property type="entry name" value="Lysozyme-like_dom_sf"/>
</dbReference>
<gene>
    <name evidence="4" type="ORF">E8K88_17745</name>
</gene>
<name>A0A4S5BKU8_9BURK</name>
<dbReference type="EMBL" id="SSWX01000048">
    <property type="protein sequence ID" value="THJ30308.1"/>
    <property type="molecule type" value="Genomic_DNA"/>
</dbReference>
<dbReference type="GO" id="GO:0031640">
    <property type="term" value="P:killing of cells of another organism"/>
    <property type="evidence" value="ECO:0007669"/>
    <property type="project" value="UniProtKB-KW"/>
</dbReference>
<dbReference type="RefSeq" id="WP_136407999.1">
    <property type="nucleotide sequence ID" value="NZ_SSWX01000048.1"/>
</dbReference>
<keyword evidence="1 3" id="KW-0929">Antimicrobial</keyword>
<keyword evidence="3" id="KW-0326">Glycosidase</keyword>
<feature type="non-terminal residue" evidence="4">
    <location>
        <position position="1"/>
    </location>
</feature>
<dbReference type="GO" id="GO:0009253">
    <property type="term" value="P:peptidoglycan catabolic process"/>
    <property type="evidence" value="ECO:0007669"/>
    <property type="project" value="InterPro"/>
</dbReference>
<dbReference type="InterPro" id="IPR051018">
    <property type="entry name" value="Bacteriophage_GH24"/>
</dbReference>
<dbReference type="Pfam" id="PF00959">
    <property type="entry name" value="Phage_lysozyme"/>
    <property type="match status" value="1"/>
</dbReference>
<dbReference type="Gene3D" id="1.10.530.40">
    <property type="match status" value="1"/>
</dbReference>
<comment type="catalytic activity">
    <reaction evidence="3">
        <text>Hydrolysis of (1-&gt;4)-beta-linkages between N-acetylmuramic acid and N-acetyl-D-glucosamine residues in a peptidoglycan and between N-acetyl-D-glucosamine residues in chitodextrins.</text>
        <dbReference type="EC" id="3.2.1.17"/>
    </reaction>
</comment>
<comment type="caution">
    <text evidence="4">The sequence shown here is derived from an EMBL/GenBank/DDBJ whole genome shotgun (WGS) entry which is preliminary data.</text>
</comment>
<keyword evidence="5" id="KW-1185">Reference proteome</keyword>
<evidence type="ECO:0000256" key="1">
    <source>
        <dbReference type="ARBA" id="ARBA00022529"/>
    </source>
</evidence>
<dbReference type="GO" id="GO:0042742">
    <property type="term" value="P:defense response to bacterium"/>
    <property type="evidence" value="ECO:0007669"/>
    <property type="project" value="UniProtKB-KW"/>
</dbReference>
<dbReference type="GO" id="GO:0016998">
    <property type="term" value="P:cell wall macromolecule catabolic process"/>
    <property type="evidence" value="ECO:0007669"/>
    <property type="project" value="InterPro"/>
</dbReference>
<dbReference type="PANTHER" id="PTHR38107:SF3">
    <property type="entry name" value="LYSOZYME RRRD-RELATED"/>
    <property type="match status" value="1"/>
</dbReference>
<protein>
    <recommendedName>
        <fullName evidence="3">Lysozyme</fullName>
        <ecNumber evidence="3">3.2.1.17</ecNumber>
    </recommendedName>
</protein>
<dbReference type="Proteomes" id="UP000306236">
    <property type="component" value="Unassembled WGS sequence"/>
</dbReference>
<dbReference type="InterPro" id="IPR002196">
    <property type="entry name" value="Glyco_hydro_24"/>
</dbReference>